<comment type="caution">
    <text evidence="1">The sequence shown here is derived from an EMBL/GenBank/DDBJ whole genome shotgun (WGS) entry which is preliminary data.</text>
</comment>
<protein>
    <submittedName>
        <fullName evidence="1">FMN-binding negative transcriptional regulator</fullName>
    </submittedName>
</protein>
<proteinExistence type="predicted"/>
<dbReference type="Gene3D" id="2.30.110.10">
    <property type="entry name" value="Electron Transport, Fmn-binding Protein, Chain A"/>
    <property type="match status" value="1"/>
</dbReference>
<evidence type="ECO:0000313" key="2">
    <source>
        <dbReference type="Proteomes" id="UP001378956"/>
    </source>
</evidence>
<dbReference type="PANTHER" id="PTHR35802">
    <property type="entry name" value="PROTEASE SYNTHASE AND SPORULATION PROTEIN PAI 2"/>
    <property type="match status" value="1"/>
</dbReference>
<dbReference type="Pfam" id="PF04299">
    <property type="entry name" value="FMN_bind_2"/>
    <property type="match status" value="1"/>
</dbReference>
<dbReference type="RefSeq" id="WP_172662465.1">
    <property type="nucleotide sequence ID" value="NZ_CBFGNQ010000041.1"/>
</dbReference>
<dbReference type="SUPFAM" id="SSF50475">
    <property type="entry name" value="FMN-binding split barrel"/>
    <property type="match status" value="1"/>
</dbReference>
<reference evidence="1 2" key="1">
    <citation type="submission" date="2024-03" db="EMBL/GenBank/DDBJ databases">
        <title>Sequence of Lycoming College Course Isolates.</title>
        <authorList>
            <person name="Plotts O."/>
            <person name="Newman J."/>
        </authorList>
    </citation>
    <scope>NUCLEOTIDE SEQUENCE [LARGE SCALE GENOMIC DNA]</scope>
    <source>
        <strain evidence="1 2">CJB-3</strain>
    </source>
</reference>
<dbReference type="EMBL" id="JBBEUB010000010">
    <property type="protein sequence ID" value="MEJ2905243.1"/>
    <property type="molecule type" value="Genomic_DNA"/>
</dbReference>
<accession>A0ABU8NTJ0</accession>
<sequence>MYISKQNLTTDENEIIEFITQYSFAAIVTSNNDRPNASHLPFVIEKRGDKTILIGHFAKANPQWKELLNNEVLVVFSEPHAYISPKLYDKELNVPTWNYIAVHAYGKARILSETTHMLEVMEKSINAFEADYMTQWNKLPEEYKLKMLNGIVAFEIEVSSFEASKKLSQNKTSAEQHRIIESLSRSEHDVERQIGIYMKKEIKDL</sequence>
<name>A0ABU8NTJ0_9SPHI</name>
<organism evidence="1 2">
    <name type="scientific">Pedobacter panaciterrae</name>
    <dbReference type="NCBI Taxonomy" id="363849"/>
    <lineage>
        <taxon>Bacteria</taxon>
        <taxon>Pseudomonadati</taxon>
        <taxon>Bacteroidota</taxon>
        <taxon>Sphingobacteriia</taxon>
        <taxon>Sphingobacteriales</taxon>
        <taxon>Sphingobacteriaceae</taxon>
        <taxon>Pedobacter</taxon>
    </lineage>
</organism>
<evidence type="ECO:0000313" key="1">
    <source>
        <dbReference type="EMBL" id="MEJ2905243.1"/>
    </source>
</evidence>
<dbReference type="Proteomes" id="UP001378956">
    <property type="component" value="Unassembled WGS sequence"/>
</dbReference>
<gene>
    <name evidence="1" type="ORF">WAE58_22545</name>
</gene>
<dbReference type="InterPro" id="IPR012349">
    <property type="entry name" value="Split_barrel_FMN-bd"/>
</dbReference>
<dbReference type="PANTHER" id="PTHR35802:SF1">
    <property type="entry name" value="PROTEASE SYNTHASE AND SPORULATION PROTEIN PAI 2"/>
    <property type="match status" value="1"/>
</dbReference>
<dbReference type="PIRSF" id="PIRSF010372">
    <property type="entry name" value="PaiB"/>
    <property type="match status" value="1"/>
</dbReference>
<dbReference type="InterPro" id="IPR007396">
    <property type="entry name" value="TR_PAI2-type"/>
</dbReference>
<keyword evidence="2" id="KW-1185">Reference proteome</keyword>